<keyword evidence="1" id="KW-0812">Transmembrane</keyword>
<accession>T1JU95</accession>
<name>T1JU95_TETUR</name>
<dbReference type="EnsemblMetazoa" id="tetur02g00110.1">
    <property type="protein sequence ID" value="tetur02g00110.1"/>
    <property type="gene ID" value="tetur02g00110"/>
</dbReference>
<keyword evidence="3" id="KW-1185">Reference proteome</keyword>
<dbReference type="EMBL" id="CAEY01000775">
    <property type="status" value="NOT_ANNOTATED_CDS"/>
    <property type="molecule type" value="Genomic_DNA"/>
</dbReference>
<keyword evidence="1" id="KW-1133">Transmembrane helix</keyword>
<dbReference type="AlphaFoldDB" id="T1JU95"/>
<dbReference type="HOGENOM" id="CLU_2779115_0_0_1"/>
<dbReference type="Proteomes" id="UP000015104">
    <property type="component" value="Unassembled WGS sequence"/>
</dbReference>
<reference evidence="2" key="2">
    <citation type="submission" date="2015-06" db="UniProtKB">
        <authorList>
            <consortium name="EnsemblMetazoa"/>
        </authorList>
    </citation>
    <scope>IDENTIFICATION</scope>
</reference>
<keyword evidence="1" id="KW-0472">Membrane</keyword>
<evidence type="ECO:0000256" key="1">
    <source>
        <dbReference type="SAM" id="Phobius"/>
    </source>
</evidence>
<protein>
    <submittedName>
        <fullName evidence="2">Uncharacterized protein</fullName>
    </submittedName>
</protein>
<proteinExistence type="predicted"/>
<sequence>MKAQRMQLDKCEGYKQSMKLFLDSIFMLYALQATLATGLAQPQFIIGQYELDRFLIESKVGQIYSCPYF</sequence>
<reference evidence="3" key="1">
    <citation type="submission" date="2011-08" db="EMBL/GenBank/DDBJ databases">
        <authorList>
            <person name="Rombauts S."/>
        </authorList>
    </citation>
    <scope>NUCLEOTIDE SEQUENCE</scope>
    <source>
        <strain evidence="3">London</strain>
    </source>
</reference>
<feature type="transmembrane region" description="Helical" evidence="1">
    <location>
        <begin position="20"/>
        <end position="40"/>
    </location>
</feature>
<evidence type="ECO:0000313" key="3">
    <source>
        <dbReference type="Proteomes" id="UP000015104"/>
    </source>
</evidence>
<evidence type="ECO:0000313" key="2">
    <source>
        <dbReference type="EnsemblMetazoa" id="tetur02g00110.1"/>
    </source>
</evidence>
<organism evidence="2 3">
    <name type="scientific">Tetranychus urticae</name>
    <name type="common">Two-spotted spider mite</name>
    <dbReference type="NCBI Taxonomy" id="32264"/>
    <lineage>
        <taxon>Eukaryota</taxon>
        <taxon>Metazoa</taxon>
        <taxon>Ecdysozoa</taxon>
        <taxon>Arthropoda</taxon>
        <taxon>Chelicerata</taxon>
        <taxon>Arachnida</taxon>
        <taxon>Acari</taxon>
        <taxon>Acariformes</taxon>
        <taxon>Trombidiformes</taxon>
        <taxon>Prostigmata</taxon>
        <taxon>Eleutherengona</taxon>
        <taxon>Raphignathae</taxon>
        <taxon>Tetranychoidea</taxon>
        <taxon>Tetranychidae</taxon>
        <taxon>Tetranychus</taxon>
    </lineage>
</organism>